<proteinExistence type="predicted"/>
<evidence type="ECO:0000256" key="1">
    <source>
        <dbReference type="ARBA" id="ARBA00004442"/>
    </source>
</evidence>
<dbReference type="EMBL" id="CP063849">
    <property type="protein sequence ID" value="QOY88762.1"/>
    <property type="molecule type" value="Genomic_DNA"/>
</dbReference>
<feature type="signal peptide" evidence="5">
    <location>
        <begin position="1"/>
        <end position="22"/>
    </location>
</feature>
<evidence type="ECO:0000256" key="3">
    <source>
        <dbReference type="ARBA" id="ARBA00023237"/>
    </source>
</evidence>
<evidence type="ECO:0000256" key="2">
    <source>
        <dbReference type="ARBA" id="ARBA00023136"/>
    </source>
</evidence>
<keyword evidence="8" id="KW-1185">Reference proteome</keyword>
<dbReference type="Proteomes" id="UP000593892">
    <property type="component" value="Chromosome"/>
</dbReference>
<dbReference type="GO" id="GO:0009279">
    <property type="term" value="C:cell outer membrane"/>
    <property type="evidence" value="ECO:0007669"/>
    <property type="project" value="UniProtKB-SubCell"/>
</dbReference>
<name>A0A7S7SK48_PALFE</name>
<dbReference type="CDD" id="cd07185">
    <property type="entry name" value="OmpA_C-like"/>
    <property type="match status" value="1"/>
</dbReference>
<keyword evidence="3" id="KW-0998">Cell outer membrane</keyword>
<organism evidence="7 8">
    <name type="scientific">Paludibaculum fermentans</name>
    <dbReference type="NCBI Taxonomy" id="1473598"/>
    <lineage>
        <taxon>Bacteria</taxon>
        <taxon>Pseudomonadati</taxon>
        <taxon>Acidobacteriota</taxon>
        <taxon>Terriglobia</taxon>
        <taxon>Bryobacterales</taxon>
        <taxon>Bryobacteraceae</taxon>
        <taxon>Paludibaculum</taxon>
    </lineage>
</organism>
<evidence type="ECO:0000259" key="6">
    <source>
        <dbReference type="PROSITE" id="PS51123"/>
    </source>
</evidence>
<evidence type="ECO:0000256" key="5">
    <source>
        <dbReference type="SAM" id="SignalP"/>
    </source>
</evidence>
<dbReference type="InterPro" id="IPR050330">
    <property type="entry name" value="Bact_OuterMem_StrucFunc"/>
</dbReference>
<accession>A0A7S7SK48</accession>
<dbReference type="PROSITE" id="PS51123">
    <property type="entry name" value="OMPA_2"/>
    <property type="match status" value="1"/>
</dbReference>
<feature type="chain" id="PRO_5032931731" evidence="5">
    <location>
        <begin position="23"/>
        <end position="328"/>
    </location>
</feature>
<dbReference type="InterPro" id="IPR036737">
    <property type="entry name" value="OmpA-like_sf"/>
</dbReference>
<dbReference type="RefSeq" id="WP_194450424.1">
    <property type="nucleotide sequence ID" value="NZ_CP063849.1"/>
</dbReference>
<sequence>MTARTGSALGLFLLSLAFPALGADVPGSQDPAGVKRYTGSEIIGFRAAKFDEFVLPLGPPTEISPPKFAKSQKVDGLVSRYTYAAPAGRSPAELYRNYQLEFQRLGLTTLYQKGTADRGWFGPTLSQVSDEDQVGQILEYNEAQERVLVAKSKDAKPTYFYLFVTSYKDGVIPERLQSAVQKDIALAELIVIAPQAMETNMTLLNAAEMSKSIDDLGKVVLYGINFDLDKDTLRPDSEPTLKEIGKLMADNPRLSIHVVGHTDNQGKPDYNLDLSRRRAATVARELASKYGVAATRMDSFGCGPYAPAASNASEEERAKNRRVELVRW</sequence>
<keyword evidence="5" id="KW-0732">Signal</keyword>
<dbReference type="AlphaFoldDB" id="A0A7S7SK48"/>
<evidence type="ECO:0000313" key="7">
    <source>
        <dbReference type="EMBL" id="QOY88762.1"/>
    </source>
</evidence>
<evidence type="ECO:0000313" key="8">
    <source>
        <dbReference type="Proteomes" id="UP000593892"/>
    </source>
</evidence>
<feature type="domain" description="OmpA-like" evidence="6">
    <location>
        <begin position="213"/>
        <end position="328"/>
    </location>
</feature>
<dbReference type="PANTHER" id="PTHR30329">
    <property type="entry name" value="STATOR ELEMENT OF FLAGELLAR MOTOR COMPLEX"/>
    <property type="match status" value="1"/>
</dbReference>
<dbReference type="InterPro" id="IPR006664">
    <property type="entry name" value="OMP_bac"/>
</dbReference>
<dbReference type="Gene3D" id="3.30.1330.60">
    <property type="entry name" value="OmpA-like domain"/>
    <property type="match status" value="1"/>
</dbReference>
<reference evidence="7 8" key="1">
    <citation type="submission" date="2020-10" db="EMBL/GenBank/DDBJ databases">
        <title>Complete genome sequence of Paludibaculum fermentans P105T, a facultatively anaerobic acidobacterium capable of dissimilatory Fe(III) reduction.</title>
        <authorList>
            <person name="Dedysh S.N."/>
            <person name="Beletsky A.V."/>
            <person name="Kulichevskaya I.S."/>
            <person name="Mardanov A.V."/>
            <person name="Ravin N.V."/>
        </authorList>
    </citation>
    <scope>NUCLEOTIDE SEQUENCE [LARGE SCALE GENOMIC DNA]</scope>
    <source>
        <strain evidence="7 8">P105</strain>
    </source>
</reference>
<dbReference type="PANTHER" id="PTHR30329:SF21">
    <property type="entry name" value="LIPOPROTEIN YIAD-RELATED"/>
    <property type="match status" value="1"/>
</dbReference>
<dbReference type="Pfam" id="PF00691">
    <property type="entry name" value="OmpA"/>
    <property type="match status" value="1"/>
</dbReference>
<comment type="subcellular location">
    <subcellularLocation>
        <location evidence="1">Cell outer membrane</location>
    </subcellularLocation>
</comment>
<dbReference type="InterPro" id="IPR006665">
    <property type="entry name" value="OmpA-like"/>
</dbReference>
<dbReference type="KEGG" id="pfer:IRI77_02005"/>
<evidence type="ECO:0000256" key="4">
    <source>
        <dbReference type="PROSITE-ProRule" id="PRU00473"/>
    </source>
</evidence>
<keyword evidence="2 4" id="KW-0472">Membrane</keyword>
<protein>
    <submittedName>
        <fullName evidence="7">OmpA family protein</fullName>
    </submittedName>
</protein>
<dbReference type="SUPFAM" id="SSF103088">
    <property type="entry name" value="OmpA-like"/>
    <property type="match status" value="1"/>
</dbReference>
<dbReference type="PRINTS" id="PR01021">
    <property type="entry name" value="OMPADOMAIN"/>
</dbReference>
<gene>
    <name evidence="7" type="ORF">IRI77_02005</name>
</gene>